<evidence type="ECO:0000313" key="2">
    <source>
        <dbReference type="Proteomes" id="UP000186583"/>
    </source>
</evidence>
<dbReference type="PROSITE" id="PS51257">
    <property type="entry name" value="PROKAR_LIPOPROTEIN"/>
    <property type="match status" value="1"/>
</dbReference>
<protein>
    <submittedName>
        <fullName evidence="1">Uncharacterized protein</fullName>
    </submittedName>
</protein>
<accession>A0A1Q8RC93</accession>
<keyword evidence="2" id="KW-1185">Reference proteome</keyword>
<dbReference type="OrthoDB" id="407298at2759"/>
<sequence length="137" mass="14807">MGKNKTVLFVINHEDGLSNVHVATACALLEHHPETTTPQAHSVTFHELPPPDLDEASHRDSIKLMQPSGVTGIKGLASSVETFLGPWSGPDHLRLVNHVKDLVHEIDPIVIALDMTGVPHLVLPVSVDLHNYASGVE</sequence>
<evidence type="ECO:0000313" key="1">
    <source>
        <dbReference type="EMBL" id="OLN81978.1"/>
    </source>
</evidence>
<proteinExistence type="predicted"/>
<dbReference type="Proteomes" id="UP000186583">
    <property type="component" value="Unassembled WGS sequence"/>
</dbReference>
<dbReference type="EMBL" id="MPGH01000236">
    <property type="protein sequence ID" value="OLN81978.1"/>
    <property type="molecule type" value="Genomic_DNA"/>
</dbReference>
<dbReference type="AlphaFoldDB" id="A0A1Q8RC93"/>
<gene>
    <name evidence="1" type="ORF">CCHL11_09263</name>
</gene>
<comment type="caution">
    <text evidence="1">The sequence shown here is derived from an EMBL/GenBank/DDBJ whole genome shotgun (WGS) entry which is preliminary data.</text>
</comment>
<organism evidence="1 2">
    <name type="scientific">Colletotrichum chlorophyti</name>
    <dbReference type="NCBI Taxonomy" id="708187"/>
    <lineage>
        <taxon>Eukaryota</taxon>
        <taxon>Fungi</taxon>
        <taxon>Dikarya</taxon>
        <taxon>Ascomycota</taxon>
        <taxon>Pezizomycotina</taxon>
        <taxon>Sordariomycetes</taxon>
        <taxon>Hypocreomycetidae</taxon>
        <taxon>Glomerellales</taxon>
        <taxon>Glomerellaceae</taxon>
        <taxon>Colletotrichum</taxon>
    </lineage>
</organism>
<name>A0A1Q8RC93_9PEZI</name>
<reference evidence="1 2" key="1">
    <citation type="submission" date="2016-11" db="EMBL/GenBank/DDBJ databases">
        <title>Draft Genome Assembly of Colletotrichum chlorophyti a pathogen of herbaceous plants.</title>
        <authorList>
            <person name="Gan P."/>
            <person name="Narusaka M."/>
            <person name="Tsushima A."/>
            <person name="Narusaka Y."/>
            <person name="Takano Y."/>
            <person name="Shirasu K."/>
        </authorList>
    </citation>
    <scope>NUCLEOTIDE SEQUENCE [LARGE SCALE GENOMIC DNA]</scope>
    <source>
        <strain evidence="1 2">NTL11</strain>
    </source>
</reference>